<protein>
    <submittedName>
        <fullName evidence="5 6">Uncharacterized protein</fullName>
    </submittedName>
</protein>
<dbReference type="Proteomes" id="UP000011087">
    <property type="component" value="Unassembled WGS sequence"/>
</dbReference>
<feature type="region of interest" description="Disordered" evidence="4">
    <location>
        <begin position="499"/>
        <end position="525"/>
    </location>
</feature>
<dbReference type="InterPro" id="IPR051685">
    <property type="entry name" value="Ycf3/AcsC/BcsC/TPR_MFPF"/>
</dbReference>
<dbReference type="GeneID" id="17309264"/>
<dbReference type="SUPFAM" id="SSF48452">
    <property type="entry name" value="TPR-like"/>
    <property type="match status" value="1"/>
</dbReference>
<evidence type="ECO:0000256" key="3">
    <source>
        <dbReference type="PROSITE-ProRule" id="PRU00339"/>
    </source>
</evidence>
<evidence type="ECO:0000313" key="6">
    <source>
        <dbReference type="EnsemblProtists" id="EKX52554"/>
    </source>
</evidence>
<feature type="repeat" description="TPR" evidence="3">
    <location>
        <begin position="166"/>
        <end position="199"/>
    </location>
</feature>
<dbReference type="PROSITE" id="PS50293">
    <property type="entry name" value="TPR_REGION"/>
    <property type="match status" value="1"/>
</dbReference>
<gene>
    <name evidence="5" type="ORF">GUITHDRAFT_101721</name>
</gene>
<evidence type="ECO:0000313" key="5">
    <source>
        <dbReference type="EMBL" id="EKX52554.1"/>
    </source>
</evidence>
<dbReference type="PaxDb" id="55529-EKX52554"/>
<proteinExistence type="predicted"/>
<evidence type="ECO:0000256" key="2">
    <source>
        <dbReference type="ARBA" id="ARBA00022803"/>
    </source>
</evidence>
<keyword evidence="2 3" id="KW-0802">TPR repeat</keyword>
<keyword evidence="1" id="KW-0677">Repeat</keyword>
<evidence type="ECO:0000256" key="1">
    <source>
        <dbReference type="ARBA" id="ARBA00022737"/>
    </source>
</evidence>
<evidence type="ECO:0000256" key="4">
    <source>
        <dbReference type="SAM" id="MobiDB-lite"/>
    </source>
</evidence>
<dbReference type="PANTHER" id="PTHR44943">
    <property type="entry name" value="CELLULOSE SYNTHASE OPERON PROTEIN C"/>
    <property type="match status" value="1"/>
</dbReference>
<dbReference type="OrthoDB" id="9991317at2759"/>
<dbReference type="RefSeq" id="XP_005839534.1">
    <property type="nucleotide sequence ID" value="XM_005839477.1"/>
</dbReference>
<keyword evidence="7" id="KW-1185">Reference proteome</keyword>
<dbReference type="AlphaFoldDB" id="L1JW36"/>
<dbReference type="HOGENOM" id="CLU_403075_0_0_1"/>
<organism evidence="5">
    <name type="scientific">Guillardia theta (strain CCMP2712)</name>
    <name type="common">Cryptophyte</name>
    <dbReference type="NCBI Taxonomy" id="905079"/>
    <lineage>
        <taxon>Eukaryota</taxon>
        <taxon>Cryptophyceae</taxon>
        <taxon>Pyrenomonadales</taxon>
        <taxon>Geminigeraceae</taxon>
        <taxon>Guillardia</taxon>
    </lineage>
</organism>
<dbReference type="KEGG" id="gtt:GUITHDRAFT_101721"/>
<reference evidence="6" key="3">
    <citation type="submission" date="2015-06" db="UniProtKB">
        <authorList>
            <consortium name="EnsemblProtists"/>
        </authorList>
    </citation>
    <scope>IDENTIFICATION</scope>
</reference>
<dbReference type="SMART" id="SM00028">
    <property type="entry name" value="TPR"/>
    <property type="match status" value="3"/>
</dbReference>
<name>L1JW36_GUITC</name>
<dbReference type="EMBL" id="JH992972">
    <property type="protein sequence ID" value="EKX52554.1"/>
    <property type="molecule type" value="Genomic_DNA"/>
</dbReference>
<dbReference type="InterPro" id="IPR019734">
    <property type="entry name" value="TPR_rpt"/>
</dbReference>
<evidence type="ECO:0000313" key="7">
    <source>
        <dbReference type="Proteomes" id="UP000011087"/>
    </source>
</evidence>
<feature type="repeat" description="TPR" evidence="3">
    <location>
        <begin position="77"/>
        <end position="110"/>
    </location>
</feature>
<dbReference type="Pfam" id="PF00515">
    <property type="entry name" value="TPR_1"/>
    <property type="match status" value="1"/>
</dbReference>
<sequence>MFSPASLSPSLNPLGPLVSDWKNPTAACSQDNAGNKLKERQMFLSCMEAGKHAVAKDDLHAALKHFSEACEINPAIAESHNNLGNVLIELGEVERAIECYGRALEAHFNLATVWHAKATKIRTAEGSPDNQDCQYNLANLYSERGFSRQALELYGKSAFADDSIDSQSLVNMGVAAFNAGHLQAAEQCFRRAIYNDPKCEQATMNLALCIVGKGLQKWHVGQAKEATVAFHECAALVPVPSKGSHAVPRYLAWSCACAVAISWSEQATSNSTSTDWILDRAFLALGMDRESGAENGRETLDAALLLFLCGMKEESKAILRRSNGVDRDRQGQELAIAALSFWGKFGRLIEQCDKAELLRALTFCGKDDILHPTVLLTGNMDYQSLVTSLDSLRDSQAAPNSVIRGWLLQKADPFARPLMRFLKSLEPSKVGRELLGATEYIVKGTIFGDRPPHPNLKRACRVIFFVLVLEGQGWFIFDEGFVLKDEAVKVCQNLNQDHEEKPVGGDVTLQRGEGPVTEGEESEEERELKNMEAAEGNIEDEIDLASNSLKDSWCSVWDQMEEQVKEMRASMEMYQSELGDPEAAARRDVPLQLLQFQFEVARLEAPLDKTSSSPRLPLDVNQEKMQVKLHDVISGVDWQSFFHALPLEHRDVADSLVYDAIMMLIMGNEYSSTHFIRMDTSNT</sequence>
<dbReference type="PROSITE" id="PS50005">
    <property type="entry name" value="TPR"/>
    <property type="match status" value="2"/>
</dbReference>
<accession>L1JW36</accession>
<dbReference type="eggNOG" id="KOG4626">
    <property type="taxonomic scope" value="Eukaryota"/>
</dbReference>
<reference evidence="7" key="2">
    <citation type="submission" date="2012-11" db="EMBL/GenBank/DDBJ databases">
        <authorList>
            <person name="Kuo A."/>
            <person name="Curtis B.A."/>
            <person name="Tanifuji G."/>
            <person name="Burki F."/>
            <person name="Gruber A."/>
            <person name="Irimia M."/>
            <person name="Maruyama S."/>
            <person name="Arias M.C."/>
            <person name="Ball S.G."/>
            <person name="Gile G.H."/>
            <person name="Hirakawa Y."/>
            <person name="Hopkins J.F."/>
            <person name="Rensing S.A."/>
            <person name="Schmutz J."/>
            <person name="Symeonidi A."/>
            <person name="Elias M."/>
            <person name="Eveleigh R.J."/>
            <person name="Herman E.K."/>
            <person name="Klute M.J."/>
            <person name="Nakayama T."/>
            <person name="Obornik M."/>
            <person name="Reyes-Prieto A."/>
            <person name="Armbrust E.V."/>
            <person name="Aves S.J."/>
            <person name="Beiko R.G."/>
            <person name="Coutinho P."/>
            <person name="Dacks J.B."/>
            <person name="Durnford D.G."/>
            <person name="Fast N.M."/>
            <person name="Green B.R."/>
            <person name="Grisdale C."/>
            <person name="Hempe F."/>
            <person name="Henrissat B."/>
            <person name="Hoppner M.P."/>
            <person name="Ishida K.-I."/>
            <person name="Kim E."/>
            <person name="Koreny L."/>
            <person name="Kroth P.G."/>
            <person name="Liu Y."/>
            <person name="Malik S.-B."/>
            <person name="Maier U.G."/>
            <person name="McRose D."/>
            <person name="Mock T."/>
            <person name="Neilson J.A."/>
            <person name="Onodera N.T."/>
            <person name="Poole A.M."/>
            <person name="Pritham E.J."/>
            <person name="Richards T.A."/>
            <person name="Rocap G."/>
            <person name="Roy S.W."/>
            <person name="Sarai C."/>
            <person name="Schaack S."/>
            <person name="Shirato S."/>
            <person name="Slamovits C.H."/>
            <person name="Spencer D.F."/>
            <person name="Suzuki S."/>
            <person name="Worden A.Z."/>
            <person name="Zauner S."/>
            <person name="Barry K."/>
            <person name="Bell C."/>
            <person name="Bharti A.K."/>
            <person name="Crow J.A."/>
            <person name="Grimwood J."/>
            <person name="Kramer R."/>
            <person name="Lindquist E."/>
            <person name="Lucas S."/>
            <person name="Salamov A."/>
            <person name="McFadden G.I."/>
            <person name="Lane C.E."/>
            <person name="Keeling P.J."/>
            <person name="Gray M.W."/>
            <person name="Grigoriev I.V."/>
            <person name="Archibald J.M."/>
        </authorList>
    </citation>
    <scope>NUCLEOTIDE SEQUENCE</scope>
    <source>
        <strain evidence="7">CCMP2712</strain>
    </source>
</reference>
<dbReference type="EnsemblProtists" id="EKX52554">
    <property type="protein sequence ID" value="EKX52554"/>
    <property type="gene ID" value="GUITHDRAFT_101721"/>
</dbReference>
<dbReference type="Pfam" id="PF13432">
    <property type="entry name" value="TPR_16"/>
    <property type="match status" value="1"/>
</dbReference>
<dbReference type="InterPro" id="IPR011990">
    <property type="entry name" value="TPR-like_helical_dom_sf"/>
</dbReference>
<reference evidence="5 7" key="1">
    <citation type="journal article" date="2012" name="Nature">
        <title>Algal genomes reveal evolutionary mosaicism and the fate of nucleomorphs.</title>
        <authorList>
            <consortium name="DOE Joint Genome Institute"/>
            <person name="Curtis B.A."/>
            <person name="Tanifuji G."/>
            <person name="Burki F."/>
            <person name="Gruber A."/>
            <person name="Irimia M."/>
            <person name="Maruyama S."/>
            <person name="Arias M.C."/>
            <person name="Ball S.G."/>
            <person name="Gile G.H."/>
            <person name="Hirakawa Y."/>
            <person name="Hopkins J.F."/>
            <person name="Kuo A."/>
            <person name="Rensing S.A."/>
            <person name="Schmutz J."/>
            <person name="Symeonidi A."/>
            <person name="Elias M."/>
            <person name="Eveleigh R.J."/>
            <person name="Herman E.K."/>
            <person name="Klute M.J."/>
            <person name="Nakayama T."/>
            <person name="Obornik M."/>
            <person name="Reyes-Prieto A."/>
            <person name="Armbrust E.V."/>
            <person name="Aves S.J."/>
            <person name="Beiko R.G."/>
            <person name="Coutinho P."/>
            <person name="Dacks J.B."/>
            <person name="Durnford D.G."/>
            <person name="Fast N.M."/>
            <person name="Green B.R."/>
            <person name="Grisdale C.J."/>
            <person name="Hempel F."/>
            <person name="Henrissat B."/>
            <person name="Hoppner M.P."/>
            <person name="Ishida K."/>
            <person name="Kim E."/>
            <person name="Koreny L."/>
            <person name="Kroth P.G."/>
            <person name="Liu Y."/>
            <person name="Malik S.B."/>
            <person name="Maier U.G."/>
            <person name="McRose D."/>
            <person name="Mock T."/>
            <person name="Neilson J.A."/>
            <person name="Onodera N.T."/>
            <person name="Poole A.M."/>
            <person name="Pritham E.J."/>
            <person name="Richards T.A."/>
            <person name="Rocap G."/>
            <person name="Roy S.W."/>
            <person name="Sarai C."/>
            <person name="Schaack S."/>
            <person name="Shirato S."/>
            <person name="Slamovits C.H."/>
            <person name="Spencer D.F."/>
            <person name="Suzuki S."/>
            <person name="Worden A.Z."/>
            <person name="Zauner S."/>
            <person name="Barry K."/>
            <person name="Bell C."/>
            <person name="Bharti A.K."/>
            <person name="Crow J.A."/>
            <person name="Grimwood J."/>
            <person name="Kramer R."/>
            <person name="Lindquist E."/>
            <person name="Lucas S."/>
            <person name="Salamov A."/>
            <person name="McFadden G.I."/>
            <person name="Lane C.E."/>
            <person name="Keeling P.J."/>
            <person name="Gray M.W."/>
            <person name="Grigoriev I.V."/>
            <person name="Archibald J.M."/>
        </authorList>
    </citation>
    <scope>NUCLEOTIDE SEQUENCE</scope>
    <source>
        <strain evidence="5 7">CCMP2712</strain>
    </source>
</reference>
<dbReference type="PANTHER" id="PTHR44943:SF4">
    <property type="entry name" value="TPR REPEAT-CONTAINING PROTEIN MJ0798"/>
    <property type="match status" value="1"/>
</dbReference>
<dbReference type="Gene3D" id="1.25.40.10">
    <property type="entry name" value="Tetratricopeptide repeat domain"/>
    <property type="match status" value="1"/>
</dbReference>